<keyword evidence="2" id="KW-1185">Reference proteome</keyword>
<sequence>MSEQQMMLAFWPVPFCTDTSAQTLRWLCSNRTVEWTLLTLIQSTIEQAQYHGNPLSVAKSQTTKKQPVQTV</sequence>
<dbReference type="AlphaFoldDB" id="A0A1H1HQ84"/>
<dbReference type="RefSeq" id="WP_090324936.1">
    <property type="nucleotide sequence ID" value="NZ_FNKJ01000003.1"/>
</dbReference>
<evidence type="ECO:0000313" key="1">
    <source>
        <dbReference type="EMBL" id="SDR27543.1"/>
    </source>
</evidence>
<dbReference type="Proteomes" id="UP000199570">
    <property type="component" value="Unassembled WGS sequence"/>
</dbReference>
<dbReference type="EMBL" id="FNKJ01000003">
    <property type="protein sequence ID" value="SDR27543.1"/>
    <property type="molecule type" value="Genomic_DNA"/>
</dbReference>
<gene>
    <name evidence="1" type="ORF">SAMN04490195_4405</name>
</gene>
<accession>A0A1H1HQ84</accession>
<reference evidence="2" key="1">
    <citation type="submission" date="2016-10" db="EMBL/GenBank/DDBJ databases">
        <authorList>
            <person name="Varghese N."/>
            <person name="Submissions S."/>
        </authorList>
    </citation>
    <scope>NUCLEOTIDE SEQUENCE [LARGE SCALE GENOMIC DNA]</scope>
    <source>
        <strain evidence="2">BS3775</strain>
    </source>
</reference>
<protein>
    <submittedName>
        <fullName evidence="1">Uncharacterized protein</fullName>
    </submittedName>
</protein>
<organism evidence="1 2">
    <name type="scientific">Pseudomonas moorei</name>
    <dbReference type="NCBI Taxonomy" id="395599"/>
    <lineage>
        <taxon>Bacteria</taxon>
        <taxon>Pseudomonadati</taxon>
        <taxon>Pseudomonadota</taxon>
        <taxon>Gammaproteobacteria</taxon>
        <taxon>Pseudomonadales</taxon>
        <taxon>Pseudomonadaceae</taxon>
        <taxon>Pseudomonas</taxon>
    </lineage>
</organism>
<proteinExistence type="predicted"/>
<evidence type="ECO:0000313" key="2">
    <source>
        <dbReference type="Proteomes" id="UP000199570"/>
    </source>
</evidence>
<name>A0A1H1HQ84_9PSED</name>